<evidence type="ECO:0000313" key="3">
    <source>
        <dbReference type="Proteomes" id="UP000024376"/>
    </source>
</evidence>
<dbReference type="HOGENOM" id="CLU_015641_0_0_1"/>
<gene>
    <name evidence="2" type="ORF">M419DRAFT_10267</name>
</gene>
<evidence type="ECO:0008006" key="4">
    <source>
        <dbReference type="Google" id="ProtNLM"/>
    </source>
</evidence>
<sequence>MSSHTSSGVRVEDALDLGSDKASLEQRIELVWEDMRLIPTTPPPAEHDKGYPGNSEDDDDDDDDSDDFATVSVEMDEAEPADIIVDCPLWRDLPDGLMDNLLASARDAINHFELLKKVLDDLFTCKIPPGIADECNARRIVSTAADTLCRLPGCSTQLFDDTDLFYASNGDQAASQGEYLVSMPPSTSQRQDHHSTRGWASYKVTTRFDNNTIRLALLVAYLDQTTHPAASNAMQGYVNLLSRLLESLSKSHQSFDFETSSSHQPTAYRITMAYLWTAWQRSLLLFSYYVFGTRLLQQVNACFLNSRPFQDTPVDPDIDFSALGTSLQSDAQGARLGCDYVCRYSFELLRSSALSGTQDYRTLFSRFNELFAARDARCRQASNGTWTPCDGKSWKTCGRFFGLEIPDQSAHDISCKRNTCSQLPWDEESYRGVQGPRSISLSSTPKGGPLKYRKASGRTLAVSHVWSHGQGGNPDQGFNECLHDRYAAIARRLGCDSYWIDAACIPSDAQLRSAAIKTINPIFRNSRATLICDKDIMQVDVVVADDTPSSIARLEVLISVLLLSDWNVRGWTMLEVVRGSRAVHLLCKGNRPVPLRDVLALLYKNGSIDLCALLIGSPQLMPPGSKLRAPGIETASVMLSRRYASRPGDDVIIWSLLCGDDQPHQSPTALWKSRQGTWVKTGFLMSSCDRIADAPRGYGWAPATPQVLGPYTSSRTSDAPLFWPYDGSGTDAARIMTLGTGKATTTCLRGKWLAHVYSPSDEPLVDDPTGSSCWQRAELLLSLEGYARVLFLRPLFVESVESGWTPELSAPFTAAQNQDEGELVAVAVCATNEDHAQHVDMAYPEEYTGLYELEPECWEWKGVCWCTSADVASRLRFKTRQVRIV</sequence>
<dbReference type="OrthoDB" id="4898188at2759"/>
<dbReference type="Proteomes" id="UP000024376">
    <property type="component" value="Unassembled WGS sequence"/>
</dbReference>
<protein>
    <recommendedName>
        <fullName evidence="4">Heterokaryon incompatibility domain-containing protein</fullName>
    </recommendedName>
</protein>
<dbReference type="PANTHER" id="PTHR39596">
    <property type="match status" value="1"/>
</dbReference>
<proteinExistence type="predicted"/>
<dbReference type="KEGG" id="trr:M419DRAFT_10267"/>
<dbReference type="PANTHER" id="PTHR39596:SF4">
    <property type="entry name" value="HET DOMAIN PROTEIN (AFU_ORTHOLOGUE AFUA_3G03140)-RELATED"/>
    <property type="match status" value="1"/>
</dbReference>
<reference evidence="3" key="1">
    <citation type="journal article" date="2013" name="Ind. Biotechnol.">
        <title>Comparative genomics analysis of Trichoderma reesei strains.</title>
        <authorList>
            <person name="Koike H."/>
            <person name="Aerts A."/>
            <person name="LaButti K."/>
            <person name="Grigoriev I.V."/>
            <person name="Baker S.E."/>
        </authorList>
    </citation>
    <scope>NUCLEOTIDE SEQUENCE [LARGE SCALE GENOMIC DNA]</scope>
    <source>
        <strain evidence="3">ATCC 56765 / BCRC 32924 / NRRL 11460 / Rut C-30</strain>
    </source>
</reference>
<name>A0A024S4A7_HYPJR</name>
<feature type="compositionally biased region" description="Acidic residues" evidence="1">
    <location>
        <begin position="55"/>
        <end position="67"/>
    </location>
</feature>
<evidence type="ECO:0000256" key="1">
    <source>
        <dbReference type="SAM" id="MobiDB-lite"/>
    </source>
</evidence>
<dbReference type="AlphaFoldDB" id="A0A024S4A7"/>
<dbReference type="EMBL" id="KI911153">
    <property type="protein sequence ID" value="ETS00210.1"/>
    <property type="molecule type" value="Genomic_DNA"/>
</dbReference>
<feature type="region of interest" description="Disordered" evidence="1">
    <location>
        <begin position="35"/>
        <end position="67"/>
    </location>
</feature>
<accession>A0A024S4A7</accession>
<evidence type="ECO:0000313" key="2">
    <source>
        <dbReference type="EMBL" id="ETS00210.1"/>
    </source>
</evidence>
<organism evidence="2 3">
    <name type="scientific">Hypocrea jecorina (strain ATCC 56765 / BCRC 32924 / NRRL 11460 / Rut C-30)</name>
    <name type="common">Trichoderma reesei</name>
    <dbReference type="NCBI Taxonomy" id="1344414"/>
    <lineage>
        <taxon>Eukaryota</taxon>
        <taxon>Fungi</taxon>
        <taxon>Dikarya</taxon>
        <taxon>Ascomycota</taxon>
        <taxon>Pezizomycotina</taxon>
        <taxon>Sordariomycetes</taxon>
        <taxon>Hypocreomycetidae</taxon>
        <taxon>Hypocreales</taxon>
        <taxon>Hypocreaceae</taxon>
        <taxon>Trichoderma</taxon>
    </lineage>
</organism>